<reference evidence="2 3" key="1">
    <citation type="journal article" date="2016" name="Nat. Commun.">
        <title>Thousands of microbial genomes shed light on interconnected biogeochemical processes in an aquifer system.</title>
        <authorList>
            <person name="Anantharaman K."/>
            <person name="Brown C.T."/>
            <person name="Hug L.A."/>
            <person name="Sharon I."/>
            <person name="Castelle C.J."/>
            <person name="Probst A.J."/>
            <person name="Thomas B.C."/>
            <person name="Singh A."/>
            <person name="Wilkins M.J."/>
            <person name="Karaoz U."/>
            <person name="Brodie E.L."/>
            <person name="Williams K.H."/>
            <person name="Hubbard S.S."/>
            <person name="Banfield J.F."/>
        </authorList>
    </citation>
    <scope>NUCLEOTIDE SEQUENCE [LARGE SCALE GENOMIC DNA]</scope>
</reference>
<dbReference type="Proteomes" id="UP000179266">
    <property type="component" value="Unassembled WGS sequence"/>
</dbReference>
<name>A0A1F7RR84_9BACT</name>
<evidence type="ECO:0000313" key="3">
    <source>
        <dbReference type="Proteomes" id="UP000179266"/>
    </source>
</evidence>
<evidence type="ECO:0000256" key="1">
    <source>
        <dbReference type="SAM" id="Phobius"/>
    </source>
</evidence>
<comment type="caution">
    <text evidence="2">The sequence shown here is derived from an EMBL/GenBank/DDBJ whole genome shotgun (WGS) entry which is preliminary data.</text>
</comment>
<organism evidence="2 3">
    <name type="scientific">Candidatus Schekmanbacteria bacterium RBG_13_48_7</name>
    <dbReference type="NCBI Taxonomy" id="1817878"/>
    <lineage>
        <taxon>Bacteria</taxon>
        <taxon>Candidatus Schekmaniibacteriota</taxon>
    </lineage>
</organism>
<keyword evidence="1" id="KW-0812">Transmembrane</keyword>
<dbReference type="PANTHER" id="PTHR12558:SF13">
    <property type="entry name" value="CELL DIVISION CYCLE PROTEIN 27 HOMOLOG"/>
    <property type="match status" value="1"/>
</dbReference>
<proteinExistence type="predicted"/>
<keyword evidence="1" id="KW-1133">Transmembrane helix</keyword>
<dbReference type="PANTHER" id="PTHR12558">
    <property type="entry name" value="CELL DIVISION CYCLE 16,23,27"/>
    <property type="match status" value="1"/>
</dbReference>
<accession>A0A1F7RR84</accession>
<evidence type="ECO:0008006" key="4">
    <source>
        <dbReference type="Google" id="ProtNLM"/>
    </source>
</evidence>
<dbReference type="Gene3D" id="1.25.40.10">
    <property type="entry name" value="Tetratricopeptide repeat domain"/>
    <property type="match status" value="1"/>
</dbReference>
<evidence type="ECO:0000313" key="2">
    <source>
        <dbReference type="EMBL" id="OGL44066.1"/>
    </source>
</evidence>
<feature type="transmembrane region" description="Helical" evidence="1">
    <location>
        <begin position="13"/>
        <end position="32"/>
    </location>
</feature>
<dbReference type="SUPFAM" id="SSF48452">
    <property type="entry name" value="TPR-like"/>
    <property type="match status" value="1"/>
</dbReference>
<keyword evidence="1" id="KW-0472">Membrane</keyword>
<sequence length="310" mass="36879">MLRNLRNNLPFKYIIFLTLMILFLIFGARFRWIQFSWQFIRGIHSLSLQRYETAYYFFYNAEQIKNPNFNLDPVLEDTVEMLAIQKMADNDYETALHWFDRIKQRISPSTVAYHCIALLSQGQEEKALAILNSYSETKSSNLEILVVWANYKCQKGSIEQTETLYDTAKAQFYNNPWVHIYFGDIFWIADKPDSAYQCYQKALELQDNHPVGLTRMGDWVMRWEKNTEKAKRFYMQSINTRTGFFCYDAYFKLSEIMGESGKKAPKPYFQRAKSLKDQLNRYTLKWLRNEALTNFRRPFINDATQTEPPI</sequence>
<gene>
    <name evidence="2" type="ORF">A2161_14605</name>
</gene>
<dbReference type="EMBL" id="MGDD01000242">
    <property type="protein sequence ID" value="OGL44066.1"/>
    <property type="molecule type" value="Genomic_DNA"/>
</dbReference>
<dbReference type="GO" id="GO:0051301">
    <property type="term" value="P:cell division"/>
    <property type="evidence" value="ECO:0007669"/>
    <property type="project" value="TreeGrafter"/>
</dbReference>
<dbReference type="AlphaFoldDB" id="A0A1F7RR84"/>
<protein>
    <recommendedName>
        <fullName evidence="4">Tetratricopeptide repeat-like domain-containing protein</fullName>
    </recommendedName>
</protein>
<dbReference type="InterPro" id="IPR011990">
    <property type="entry name" value="TPR-like_helical_dom_sf"/>
</dbReference>